<dbReference type="GeneID" id="36377545"/>
<evidence type="ECO:0000313" key="4">
    <source>
        <dbReference type="WBParaSite" id="SRAE_1000343300.1"/>
    </source>
</evidence>
<reference evidence="2 3" key="1">
    <citation type="submission" date="2014-09" db="EMBL/GenBank/DDBJ databases">
        <authorList>
            <person name="Martin A.A."/>
        </authorList>
    </citation>
    <scope>NUCLEOTIDE SEQUENCE</scope>
    <source>
        <strain evidence="3">ED321</strain>
        <strain evidence="2">ED321 Heterogonic</strain>
    </source>
</reference>
<dbReference type="WormBase" id="SRAE_1000343300">
    <property type="protein sequence ID" value="SRP05012"/>
    <property type="gene ID" value="WBGene00260050"/>
</dbReference>
<dbReference type="Proteomes" id="UP000035682">
    <property type="component" value="Unplaced"/>
</dbReference>
<dbReference type="EMBL" id="LN609528">
    <property type="protein sequence ID" value="CEF65180.1"/>
    <property type="molecule type" value="Genomic_DNA"/>
</dbReference>
<dbReference type="AlphaFoldDB" id="A0A090LCH1"/>
<organism evidence="2">
    <name type="scientific">Strongyloides ratti</name>
    <name type="common">Parasitic roundworm</name>
    <dbReference type="NCBI Taxonomy" id="34506"/>
    <lineage>
        <taxon>Eukaryota</taxon>
        <taxon>Metazoa</taxon>
        <taxon>Ecdysozoa</taxon>
        <taxon>Nematoda</taxon>
        <taxon>Chromadorea</taxon>
        <taxon>Rhabditida</taxon>
        <taxon>Tylenchina</taxon>
        <taxon>Panagrolaimomorpha</taxon>
        <taxon>Strongyloidoidea</taxon>
        <taxon>Strongyloididae</taxon>
        <taxon>Strongyloides</taxon>
    </lineage>
</organism>
<dbReference type="STRING" id="34506.A0A090LCH1"/>
<dbReference type="InterPro" id="IPR048386">
    <property type="entry name" value="Med15_C"/>
</dbReference>
<name>A0A090LCH1_STRRB</name>
<dbReference type="CTD" id="36377545"/>
<dbReference type="WBParaSite" id="SRAE_1000343300.1">
    <property type="protein sequence ID" value="SRAE_1000343300.1"/>
    <property type="gene ID" value="WBGene00260050"/>
</dbReference>
<evidence type="ECO:0000313" key="2">
    <source>
        <dbReference type="EMBL" id="CEF65180.1"/>
    </source>
</evidence>
<evidence type="ECO:0000313" key="3">
    <source>
        <dbReference type="Proteomes" id="UP000035682"/>
    </source>
</evidence>
<accession>A0A090LCH1</accession>
<evidence type="ECO:0000259" key="1">
    <source>
        <dbReference type="Pfam" id="PF21539"/>
    </source>
</evidence>
<dbReference type="Pfam" id="PF21539">
    <property type="entry name" value="Med15_C"/>
    <property type="match status" value="1"/>
</dbReference>
<evidence type="ECO:0000313" key="5">
    <source>
        <dbReference type="WormBase" id="SRAE_1000343300"/>
    </source>
</evidence>
<sequence>MNYGGEQQQQNISGQYVMQRVPQRIAPMAQNVPTQQRPQGQVINNQSQMVNQTVIGNGQRQPIQMGQGVPQGYYMQIQQNEPMQIGNQERRQVPVQFDQRQNLMRQRMANNPGAQMMQQQQAQQIRMRTNINTGVNQPQIVYLQQGPGSVPTQISNTNSNAPIQLQRISSAHYQQANQSSGSPMNIQQQTNYHNTGQNLSQSPPRGQVSVMYNTTTSGPSSQYNSALQAELRGTTNNSQFQHKIPHQNIMTGVQQHVQNIPQLQKEPEADRENPEYIECLNYIKQSERKLRILVERIRFDGGNDQLLNNIEKILDILEGKKTVTLQFLGKLRKTVENLIEKFDICKNMIKTSTMVAEDADKFRSFTIPHFDPSHKLKKFYTRIPDELKNIVPDNDPTPYYLRKKFQHPMEGIEEGGVINTTNNLCEKDNERELDEYSKLIIDENGKERLVVLCDNGRTITISNEATKELNELGNFEVDKEAIPISDHCREVRIKITGSNSSNAFPLYLIIPVDYPETLCTIYYPFESPNYRNRYMENIKRNMEFNLARNSCPRTITEIASRWSTEVNNCFVHDWSFNGPTQNSVG</sequence>
<protein>
    <submittedName>
        <fullName evidence="4">Mediator of RNA polymerase II transcription subunit 15</fullName>
    </submittedName>
</protein>
<dbReference type="RefSeq" id="XP_024504381.1">
    <property type="nucleotide sequence ID" value="XM_024650622.1"/>
</dbReference>
<keyword evidence="3" id="KW-1185">Reference proteome</keyword>
<dbReference type="OMA" id="PYHEHIK"/>
<feature type="domain" description="ARC105/Med15 mediator subunit C-terminal" evidence="1">
    <location>
        <begin position="461"/>
        <end position="567"/>
    </location>
</feature>
<proteinExistence type="predicted"/>
<gene>
    <name evidence="2 4 5" type="ORF">SRAE_1000343300</name>
</gene>
<reference evidence="4" key="2">
    <citation type="submission" date="2020-12" db="UniProtKB">
        <authorList>
            <consortium name="WormBaseParasite"/>
        </authorList>
    </citation>
    <scope>IDENTIFICATION</scope>
</reference>